<dbReference type="GO" id="GO:0046820">
    <property type="term" value="F:4-amino-4-deoxychorismate synthase activity"/>
    <property type="evidence" value="ECO:0007669"/>
    <property type="project" value="UniProtKB-EC"/>
</dbReference>
<dbReference type="PANTHER" id="PTHR11236:SF50">
    <property type="entry name" value="AMINODEOXYCHORISMATE SYNTHASE COMPONENT 1"/>
    <property type="match status" value="1"/>
</dbReference>
<dbReference type="PANTHER" id="PTHR11236">
    <property type="entry name" value="AMINOBENZOATE/ANTHRANILATE SYNTHASE"/>
    <property type="match status" value="1"/>
</dbReference>
<dbReference type="InterPro" id="IPR019999">
    <property type="entry name" value="Anth_synth_I-like"/>
</dbReference>
<keyword evidence="2" id="KW-0032">Aminotransferase</keyword>
<evidence type="ECO:0000313" key="2">
    <source>
        <dbReference type="EMBL" id="QDU33656.1"/>
    </source>
</evidence>
<feature type="domain" description="Chorismate-utilising enzyme C-terminal" evidence="1">
    <location>
        <begin position="207"/>
        <end position="471"/>
    </location>
</feature>
<dbReference type="KEGG" id="pcor:KS4_17120"/>
<sequence length="485" mass="53438">MIGAMLENGLLLEMGDGIGLKDVVRGWPAERRLLVLSSGRFDKRWARRCVVATADEGWGFVEDEMRSGEGERGAGRHVWMREGEVAEVLEGNEDDPFSGLRDVMCGEKGPTEQGIWMGYLGYELGRWVEDLPSTGARDRGWEAGVMHRCSGWLVYEMNEDGGGEWYGCGDWKEDLPGWVKDVFECGDDGENRGKEYEVGEFVGDVDRNGHEANVRKALDYIEAGDVFEVNVAQRFSAAFKGGLKGSRGLYLDMLDASPSWYGGYMECLTADRSKRVLVSMSPELFLEVGLDDELKEGGIVTRPIKGTRPASVCPSELADSVKDWAELNMVVDMMRNDLGRVCRYGSVRVLNGREIETHPTVHHGVATIVGRLREECDVADLLRAAMPGGSITGAPKVRAMEIIEELEGARRCAYTGAMGMIGGDQMLLNIAIRTAMIEMDEGGEGLLDYWVGGGIVADSVPREEYEETLDKMAAMKKAVGQESIR</sequence>
<dbReference type="InterPro" id="IPR015890">
    <property type="entry name" value="Chorismate_C"/>
</dbReference>
<evidence type="ECO:0000313" key="3">
    <source>
        <dbReference type="Proteomes" id="UP000317369"/>
    </source>
</evidence>
<name>A0A517YTV4_9BACT</name>
<organism evidence="2 3">
    <name type="scientific">Poriferisphaera corsica</name>
    <dbReference type="NCBI Taxonomy" id="2528020"/>
    <lineage>
        <taxon>Bacteria</taxon>
        <taxon>Pseudomonadati</taxon>
        <taxon>Planctomycetota</taxon>
        <taxon>Phycisphaerae</taxon>
        <taxon>Phycisphaerales</taxon>
        <taxon>Phycisphaeraceae</taxon>
        <taxon>Poriferisphaera</taxon>
    </lineage>
</organism>
<dbReference type="EC" id="2.6.1.85" evidence="2"/>
<proteinExistence type="predicted"/>
<dbReference type="AlphaFoldDB" id="A0A517YTV4"/>
<keyword evidence="2" id="KW-0808">Transferase</keyword>
<dbReference type="SUPFAM" id="SSF56322">
    <property type="entry name" value="ADC synthase"/>
    <property type="match status" value="1"/>
</dbReference>
<evidence type="ECO:0000259" key="1">
    <source>
        <dbReference type="Pfam" id="PF00425"/>
    </source>
</evidence>
<keyword evidence="3" id="KW-1185">Reference proteome</keyword>
<dbReference type="EMBL" id="CP036425">
    <property type="protein sequence ID" value="QDU33656.1"/>
    <property type="molecule type" value="Genomic_DNA"/>
</dbReference>
<accession>A0A517YTV4</accession>
<reference evidence="2 3" key="1">
    <citation type="submission" date="2019-02" db="EMBL/GenBank/DDBJ databases">
        <title>Deep-cultivation of Planctomycetes and their phenomic and genomic characterization uncovers novel biology.</title>
        <authorList>
            <person name="Wiegand S."/>
            <person name="Jogler M."/>
            <person name="Boedeker C."/>
            <person name="Pinto D."/>
            <person name="Vollmers J."/>
            <person name="Rivas-Marin E."/>
            <person name="Kohn T."/>
            <person name="Peeters S.H."/>
            <person name="Heuer A."/>
            <person name="Rast P."/>
            <person name="Oberbeckmann S."/>
            <person name="Bunk B."/>
            <person name="Jeske O."/>
            <person name="Meyerdierks A."/>
            <person name="Storesund J.E."/>
            <person name="Kallscheuer N."/>
            <person name="Luecker S."/>
            <person name="Lage O.M."/>
            <person name="Pohl T."/>
            <person name="Merkel B.J."/>
            <person name="Hornburger P."/>
            <person name="Mueller R.-W."/>
            <person name="Bruemmer F."/>
            <person name="Labrenz M."/>
            <person name="Spormann A.M."/>
            <person name="Op den Camp H."/>
            <person name="Overmann J."/>
            <person name="Amann R."/>
            <person name="Jetten M.S.M."/>
            <person name="Mascher T."/>
            <person name="Medema M.H."/>
            <person name="Devos D.P."/>
            <person name="Kaster A.-K."/>
            <person name="Ovreas L."/>
            <person name="Rohde M."/>
            <person name="Galperin M.Y."/>
            <person name="Jogler C."/>
        </authorList>
    </citation>
    <scope>NUCLEOTIDE SEQUENCE [LARGE SCALE GENOMIC DNA]</scope>
    <source>
        <strain evidence="2 3">KS4</strain>
    </source>
</reference>
<gene>
    <name evidence="2" type="primary">pabB</name>
    <name evidence="2" type="ORF">KS4_17120</name>
</gene>
<dbReference type="Gene3D" id="3.60.120.10">
    <property type="entry name" value="Anthranilate synthase"/>
    <property type="match status" value="1"/>
</dbReference>
<dbReference type="Pfam" id="PF00425">
    <property type="entry name" value="Chorismate_bind"/>
    <property type="match status" value="1"/>
</dbReference>
<dbReference type="PRINTS" id="PR00095">
    <property type="entry name" value="ANTSNTHASEI"/>
</dbReference>
<dbReference type="GO" id="GO:0000162">
    <property type="term" value="P:L-tryptophan biosynthetic process"/>
    <property type="evidence" value="ECO:0007669"/>
    <property type="project" value="TreeGrafter"/>
</dbReference>
<dbReference type="InterPro" id="IPR005801">
    <property type="entry name" value="ADC_synthase"/>
</dbReference>
<dbReference type="Proteomes" id="UP000317369">
    <property type="component" value="Chromosome"/>
</dbReference>
<protein>
    <submittedName>
        <fullName evidence="2">Aminodeoxychorismate synthase component 1</fullName>
        <ecNumber evidence="2">2.6.1.85</ecNumber>
    </submittedName>
</protein>